<evidence type="ECO:0000313" key="3">
    <source>
        <dbReference type="EMBL" id="ANE48497.1"/>
    </source>
</evidence>
<sequence>MLKKLGITVLAIVMFLSITSSALAGPNAWVNQNYNSNAPGIETNPYKGLMPFSWQGTSAFPHSMEWFYVSLRDVMTGYNTYNWAAIDNELNAISGRGNHAIFRVYLDYPQRPIGTPQFLIDGGLQMRSYTDLGNTTSKAPNWNDNNLVSALERFIAAAGARYDGDNRLGFVQAGLYGFWGEWHTYPHQPDGLGDDWRMSEPNRNRLLTSYKNAFTKTQVVLRDPLGTSDTTLKNSVGYHDDSFAYETLAPTSWHFWPKMTSNGLTEIWKTRSIGGEVRPEIMPDLFNSWPNTVGQDFTTSVNTTHISWLANYWLFDNVGTLGSTEYNNAMRAHKMMGYQFHVSQVKIPDTTASGTLSLDVNIQNRGVAPFPYNWQVEVVLVNSSNQYVASPWGYMDWNLKSIQPGGTNYTKSYTKNNHGLAKGTYTYLLRFTNPLTNGKPLKFANEKMDWNWGGWLTLGNITIN</sequence>
<dbReference type="KEGG" id="pswu:SY83_21905"/>
<evidence type="ECO:0000256" key="1">
    <source>
        <dbReference type="SAM" id="SignalP"/>
    </source>
</evidence>
<feature type="domain" description="DUF4832" evidence="2">
    <location>
        <begin position="289"/>
        <end position="435"/>
    </location>
</feature>
<gene>
    <name evidence="3" type="ORF">SY83_21905</name>
</gene>
<dbReference type="Proteomes" id="UP000076927">
    <property type="component" value="Chromosome"/>
</dbReference>
<keyword evidence="4" id="KW-1185">Reference proteome</keyword>
<feature type="chain" id="PRO_5008000936" description="DUF4832 domain-containing protein" evidence="1">
    <location>
        <begin position="25"/>
        <end position="464"/>
    </location>
</feature>
<dbReference type="EMBL" id="CP011388">
    <property type="protein sequence ID" value="ANE48497.1"/>
    <property type="molecule type" value="Genomic_DNA"/>
</dbReference>
<evidence type="ECO:0000313" key="4">
    <source>
        <dbReference type="Proteomes" id="UP000076927"/>
    </source>
</evidence>
<dbReference type="PATRIC" id="fig|1178515.4.peg.4440"/>
<dbReference type="AlphaFoldDB" id="A0A172TNV3"/>
<evidence type="ECO:0000259" key="2">
    <source>
        <dbReference type="Pfam" id="PF16116"/>
    </source>
</evidence>
<proteinExistence type="predicted"/>
<dbReference type="OrthoDB" id="9761426at2"/>
<keyword evidence="1" id="KW-0732">Signal</keyword>
<dbReference type="STRING" id="1178515.SY83_21905"/>
<dbReference type="InterPro" id="IPR032267">
    <property type="entry name" value="DUF4832"/>
</dbReference>
<protein>
    <recommendedName>
        <fullName evidence="2">DUF4832 domain-containing protein</fullName>
    </recommendedName>
</protein>
<accession>A0A172TNV3</accession>
<feature type="signal peptide" evidence="1">
    <location>
        <begin position="1"/>
        <end position="24"/>
    </location>
</feature>
<name>A0A172TNV3_9BACL</name>
<reference evidence="3 4" key="1">
    <citation type="submission" date="2015-01" db="EMBL/GenBank/DDBJ databases">
        <title>Paenibacillus swuensis/DY6/whole genome sequencing.</title>
        <authorList>
            <person name="Kim M.K."/>
            <person name="Srinivasan S."/>
            <person name="Lee J.-J."/>
        </authorList>
    </citation>
    <scope>NUCLEOTIDE SEQUENCE [LARGE SCALE GENOMIC DNA]</scope>
    <source>
        <strain evidence="3 4">DY6</strain>
    </source>
</reference>
<dbReference type="Pfam" id="PF16116">
    <property type="entry name" value="DUF4832"/>
    <property type="match status" value="1"/>
</dbReference>
<organism evidence="3 4">
    <name type="scientific">Paenibacillus swuensis</name>
    <dbReference type="NCBI Taxonomy" id="1178515"/>
    <lineage>
        <taxon>Bacteria</taxon>
        <taxon>Bacillati</taxon>
        <taxon>Bacillota</taxon>
        <taxon>Bacilli</taxon>
        <taxon>Bacillales</taxon>
        <taxon>Paenibacillaceae</taxon>
        <taxon>Paenibacillus</taxon>
    </lineage>
</organism>
<dbReference type="RefSeq" id="WP_068610422.1">
    <property type="nucleotide sequence ID" value="NZ_CP011388.1"/>
</dbReference>